<protein>
    <recommendedName>
        <fullName evidence="3">Protein FAR1-RELATED SEQUENCE</fullName>
    </recommendedName>
</protein>
<evidence type="ECO:0000313" key="2">
    <source>
        <dbReference type="Proteomes" id="UP000824890"/>
    </source>
</evidence>
<feature type="non-terminal residue" evidence="1">
    <location>
        <position position="1"/>
    </location>
</feature>
<dbReference type="Proteomes" id="UP000824890">
    <property type="component" value="Unassembled WGS sequence"/>
</dbReference>
<sequence length="106" mass="12673">YTNKANKIHKRYTQYQEITSLYLIWSKENLEQYQILDLFSHCQARSMFDQLFDLKTKSLTKFNNLNTTLIGNNIDLKRNWGKVMQPLIDHYGEILFLQNINNNNKA</sequence>
<evidence type="ECO:0000313" key="1">
    <source>
        <dbReference type="EMBL" id="KAH0939255.1"/>
    </source>
</evidence>
<name>A0ABQ8ECB1_BRANA</name>
<keyword evidence="2" id="KW-1185">Reference proteome</keyword>
<reference evidence="1 2" key="1">
    <citation type="submission" date="2021-05" db="EMBL/GenBank/DDBJ databases">
        <title>Genome Assembly of Synthetic Allotetraploid Brassica napus Reveals Homoeologous Exchanges between Subgenomes.</title>
        <authorList>
            <person name="Davis J.T."/>
        </authorList>
    </citation>
    <scope>NUCLEOTIDE SEQUENCE [LARGE SCALE GENOMIC DNA]</scope>
    <source>
        <strain evidence="2">cv. Da-Ae</strain>
        <tissue evidence="1">Seedling</tissue>
    </source>
</reference>
<accession>A0ABQ8ECB1</accession>
<organism evidence="1 2">
    <name type="scientific">Brassica napus</name>
    <name type="common">Rape</name>
    <dbReference type="NCBI Taxonomy" id="3708"/>
    <lineage>
        <taxon>Eukaryota</taxon>
        <taxon>Viridiplantae</taxon>
        <taxon>Streptophyta</taxon>
        <taxon>Embryophyta</taxon>
        <taxon>Tracheophyta</taxon>
        <taxon>Spermatophyta</taxon>
        <taxon>Magnoliopsida</taxon>
        <taxon>eudicotyledons</taxon>
        <taxon>Gunneridae</taxon>
        <taxon>Pentapetalae</taxon>
        <taxon>rosids</taxon>
        <taxon>malvids</taxon>
        <taxon>Brassicales</taxon>
        <taxon>Brassicaceae</taxon>
        <taxon>Brassiceae</taxon>
        <taxon>Brassica</taxon>
    </lineage>
</organism>
<comment type="caution">
    <text evidence="1">The sequence shown here is derived from an EMBL/GenBank/DDBJ whole genome shotgun (WGS) entry which is preliminary data.</text>
</comment>
<gene>
    <name evidence="1" type="ORF">HID58_006716</name>
</gene>
<evidence type="ECO:0008006" key="3">
    <source>
        <dbReference type="Google" id="ProtNLM"/>
    </source>
</evidence>
<proteinExistence type="predicted"/>
<dbReference type="EMBL" id="JAGKQM010000002">
    <property type="protein sequence ID" value="KAH0939255.1"/>
    <property type="molecule type" value="Genomic_DNA"/>
</dbReference>